<dbReference type="AlphaFoldDB" id="A0A0A8Y4I0"/>
<feature type="compositionally biased region" description="Basic and acidic residues" evidence="1">
    <location>
        <begin position="9"/>
        <end position="23"/>
    </location>
</feature>
<evidence type="ECO:0000313" key="2">
    <source>
        <dbReference type="EMBL" id="JAD18877.1"/>
    </source>
</evidence>
<protein>
    <submittedName>
        <fullName evidence="2">Uncharacterized protein</fullName>
    </submittedName>
</protein>
<name>A0A0A8Y4I0_ARUDO</name>
<organism evidence="2">
    <name type="scientific">Arundo donax</name>
    <name type="common">Giant reed</name>
    <name type="synonym">Donax arundinaceus</name>
    <dbReference type="NCBI Taxonomy" id="35708"/>
    <lineage>
        <taxon>Eukaryota</taxon>
        <taxon>Viridiplantae</taxon>
        <taxon>Streptophyta</taxon>
        <taxon>Embryophyta</taxon>
        <taxon>Tracheophyta</taxon>
        <taxon>Spermatophyta</taxon>
        <taxon>Magnoliopsida</taxon>
        <taxon>Liliopsida</taxon>
        <taxon>Poales</taxon>
        <taxon>Poaceae</taxon>
        <taxon>PACMAD clade</taxon>
        <taxon>Arundinoideae</taxon>
        <taxon>Arundineae</taxon>
        <taxon>Arundo</taxon>
    </lineage>
</organism>
<sequence>MAVRGELAGVKEGEESRGRDERAWGCSPQEKLPRGGRTAANYGSGRWRGRRQGGGGMVKIGDEGALSGLGDGGAW</sequence>
<dbReference type="EMBL" id="GBRH01279018">
    <property type="protein sequence ID" value="JAD18877.1"/>
    <property type="molecule type" value="Transcribed_RNA"/>
</dbReference>
<feature type="region of interest" description="Disordered" evidence="1">
    <location>
        <begin position="1"/>
        <end position="75"/>
    </location>
</feature>
<proteinExistence type="predicted"/>
<accession>A0A0A8Y4I0</accession>
<evidence type="ECO:0000256" key="1">
    <source>
        <dbReference type="SAM" id="MobiDB-lite"/>
    </source>
</evidence>
<reference evidence="2" key="1">
    <citation type="submission" date="2014-09" db="EMBL/GenBank/DDBJ databases">
        <authorList>
            <person name="Magalhaes I.L.F."/>
            <person name="Oliveira U."/>
            <person name="Santos F.R."/>
            <person name="Vidigal T.H.D.A."/>
            <person name="Brescovit A.D."/>
            <person name="Santos A.J."/>
        </authorList>
    </citation>
    <scope>NUCLEOTIDE SEQUENCE</scope>
    <source>
        <tissue evidence="2">Shoot tissue taken approximately 20 cm above the soil surface</tissue>
    </source>
</reference>
<reference evidence="2" key="2">
    <citation type="journal article" date="2015" name="Data Brief">
        <title>Shoot transcriptome of the giant reed, Arundo donax.</title>
        <authorList>
            <person name="Barrero R.A."/>
            <person name="Guerrero F.D."/>
            <person name="Moolhuijzen P."/>
            <person name="Goolsby J.A."/>
            <person name="Tidwell J."/>
            <person name="Bellgard S.E."/>
            <person name="Bellgard M.I."/>
        </authorList>
    </citation>
    <scope>NUCLEOTIDE SEQUENCE</scope>
    <source>
        <tissue evidence="2">Shoot tissue taken approximately 20 cm above the soil surface</tissue>
    </source>
</reference>